<evidence type="ECO:0000256" key="1">
    <source>
        <dbReference type="SAM" id="Coils"/>
    </source>
</evidence>
<gene>
    <name evidence="2" type="primary">Acey_s0675.g1424</name>
    <name evidence="2" type="ORF">Y032_0675g1424</name>
</gene>
<accession>A0A016WH36</accession>
<reference evidence="3" key="1">
    <citation type="journal article" date="2015" name="Nat. Genet.">
        <title>The genome and transcriptome of the zoonotic hookworm Ancylostoma ceylanicum identify infection-specific gene families.</title>
        <authorList>
            <person name="Schwarz E.M."/>
            <person name="Hu Y."/>
            <person name="Antoshechkin I."/>
            <person name="Miller M.M."/>
            <person name="Sternberg P.W."/>
            <person name="Aroian R.V."/>
        </authorList>
    </citation>
    <scope>NUCLEOTIDE SEQUENCE</scope>
    <source>
        <strain evidence="3">HY135</strain>
    </source>
</reference>
<dbReference type="AlphaFoldDB" id="A0A016WH36"/>
<evidence type="ECO:0000313" key="3">
    <source>
        <dbReference type="Proteomes" id="UP000024635"/>
    </source>
</evidence>
<proteinExistence type="predicted"/>
<dbReference type="Proteomes" id="UP000024635">
    <property type="component" value="Unassembled WGS sequence"/>
</dbReference>
<name>A0A016WH36_9BILA</name>
<feature type="coiled-coil region" evidence="1">
    <location>
        <begin position="43"/>
        <end position="77"/>
    </location>
</feature>
<protein>
    <submittedName>
        <fullName evidence="2">Uncharacterized protein</fullName>
    </submittedName>
</protein>
<sequence length="197" mass="22097">MLACHAGCRVRFPADLTSPDLREAMDELDNACLDASDQQTVLLQRILSQLTTLNFRMERLERDNRTLTSNTDLLVERSTPKSNCVFCSVEDNRDNHFSGRCSRFSDPVARTAQAMVLRLCLKCLKPEHGAEDCRMRCGGCGRDHNCCCAAPNHVHKPQQNDQGHEAADHQQSTPNLARLANSNRAVPHHEKNVAVYK</sequence>
<keyword evidence="1" id="KW-0175">Coiled coil</keyword>
<keyword evidence="3" id="KW-1185">Reference proteome</keyword>
<comment type="caution">
    <text evidence="2">The sequence shown here is derived from an EMBL/GenBank/DDBJ whole genome shotgun (WGS) entry which is preliminary data.</text>
</comment>
<organism evidence="2 3">
    <name type="scientific">Ancylostoma ceylanicum</name>
    <dbReference type="NCBI Taxonomy" id="53326"/>
    <lineage>
        <taxon>Eukaryota</taxon>
        <taxon>Metazoa</taxon>
        <taxon>Ecdysozoa</taxon>
        <taxon>Nematoda</taxon>
        <taxon>Chromadorea</taxon>
        <taxon>Rhabditida</taxon>
        <taxon>Rhabditina</taxon>
        <taxon>Rhabditomorpha</taxon>
        <taxon>Strongyloidea</taxon>
        <taxon>Ancylostomatidae</taxon>
        <taxon>Ancylostomatinae</taxon>
        <taxon>Ancylostoma</taxon>
    </lineage>
</organism>
<evidence type="ECO:0000313" key="2">
    <source>
        <dbReference type="EMBL" id="EYC39109.1"/>
    </source>
</evidence>
<dbReference type="EMBL" id="JARK01000275">
    <property type="protein sequence ID" value="EYC39109.1"/>
    <property type="molecule type" value="Genomic_DNA"/>
</dbReference>